<dbReference type="PANTHER" id="PTHR11365">
    <property type="entry name" value="5-OXOPROLINASE RELATED"/>
    <property type="match status" value="1"/>
</dbReference>
<dbReference type="Pfam" id="PF05378">
    <property type="entry name" value="Hydant_A_N"/>
    <property type="match status" value="1"/>
</dbReference>
<evidence type="ECO:0000313" key="4">
    <source>
        <dbReference type="Proteomes" id="UP001336250"/>
    </source>
</evidence>
<sequence>MNPTSAEARPRRGARGKLINIDNGGTLTDICVIDGDRVHRTKTLTTPHDLSACLLDGLRKAARTVYGTEDLQALLLSTESIRYSTTQGTNALVERKGPRLGVLLGGGLTPKALRDAEGAAELYPALIGVRAVALDAALGGEALEEAAIQAVNTLAASGASRLIVSFAGPGREAAEAALKRRLLRTFPPHLLGALPMLFTHELADDADDVRRTWTAVFNAFLHPAMEHFLYNAEHKLRGLHVQSPLLVFRNDGLAGRVAKTIAVKTYSSGPRGGMEGARALASHYGFSRLLTMDVGGTTTDIGLVEGGVVRATAQGSIEGVQSSFPLCDVVSAGVGGSSIFRVERERLQVGPQSVGSAPGPACFGLGGREATMTDAFLLGGLLDPASYFGGDLKIDVDRARAAVREQVGGPLGLDDDAAVQAMEAAWVRGIAESLRGFAGITPDTTLAAFGGAGPFVACRVADELGVSRVVIPALAAVFSAYGIGFSDVGHQFSAPLPANDDDGLATAMLQVFDRAARSMFGEGASIEDCRLTYALEVADGAGTRTVPLQGTALPAELRQGLAAGARLSLQLTAVKPVPHASITGRFGGAAVPAFSGATRTVLVGSGAGARRAALPLYRVEAQPPGAQAAGPAVLEEAFFTCRIDDGWRFEINDAGDILLSKETTR</sequence>
<evidence type="ECO:0000259" key="1">
    <source>
        <dbReference type="Pfam" id="PF01968"/>
    </source>
</evidence>
<accession>A0AAW9QCK3</accession>
<dbReference type="GO" id="GO:0017168">
    <property type="term" value="F:5-oxoprolinase (ATP-hydrolyzing) activity"/>
    <property type="evidence" value="ECO:0007669"/>
    <property type="project" value="TreeGrafter"/>
</dbReference>
<feature type="domain" description="Hydantoinase/oxoprolinase N-terminal" evidence="2">
    <location>
        <begin position="19"/>
        <end position="117"/>
    </location>
</feature>
<dbReference type="GO" id="GO:0006749">
    <property type="term" value="P:glutathione metabolic process"/>
    <property type="evidence" value="ECO:0007669"/>
    <property type="project" value="TreeGrafter"/>
</dbReference>
<dbReference type="RefSeq" id="WP_332290204.1">
    <property type="nucleotide sequence ID" value="NZ_JAZIBG010000028.1"/>
</dbReference>
<dbReference type="InterPro" id="IPR002821">
    <property type="entry name" value="Hydantoinase_A"/>
</dbReference>
<name>A0AAW9QCK3_9BURK</name>
<feature type="domain" description="Hydantoinase A/oxoprolinase" evidence="1">
    <location>
        <begin position="211"/>
        <end position="490"/>
    </location>
</feature>
<proteinExistence type="predicted"/>
<dbReference type="Proteomes" id="UP001336250">
    <property type="component" value="Unassembled WGS sequence"/>
</dbReference>
<dbReference type="InterPro" id="IPR045079">
    <property type="entry name" value="Oxoprolinase-like"/>
</dbReference>
<reference evidence="3 4" key="1">
    <citation type="submission" date="2024-02" db="EMBL/GenBank/DDBJ databases">
        <title>Genome sequence of Aquincola sp. MAHUQ-54.</title>
        <authorList>
            <person name="Huq M.A."/>
        </authorList>
    </citation>
    <scope>NUCLEOTIDE SEQUENCE [LARGE SCALE GENOMIC DNA]</scope>
    <source>
        <strain evidence="3 4">MAHUQ-54</strain>
    </source>
</reference>
<dbReference type="PANTHER" id="PTHR11365:SF23">
    <property type="entry name" value="HYPOTHETICAL 5-OXOPROLINASE (EUROFUNG)-RELATED"/>
    <property type="match status" value="1"/>
</dbReference>
<protein>
    <submittedName>
        <fullName evidence="3">Hydantoinase/oxoprolinase family protein</fullName>
    </submittedName>
</protein>
<evidence type="ECO:0000313" key="3">
    <source>
        <dbReference type="EMBL" id="MEF7615096.1"/>
    </source>
</evidence>
<dbReference type="EMBL" id="JAZIBG010000028">
    <property type="protein sequence ID" value="MEF7615096.1"/>
    <property type="molecule type" value="Genomic_DNA"/>
</dbReference>
<comment type="caution">
    <text evidence="3">The sequence shown here is derived from an EMBL/GenBank/DDBJ whole genome shotgun (WGS) entry which is preliminary data.</text>
</comment>
<dbReference type="AlphaFoldDB" id="A0AAW9QCK3"/>
<dbReference type="InterPro" id="IPR008040">
    <property type="entry name" value="Hydant_A_N"/>
</dbReference>
<keyword evidence="4" id="KW-1185">Reference proteome</keyword>
<dbReference type="GO" id="GO:0005829">
    <property type="term" value="C:cytosol"/>
    <property type="evidence" value="ECO:0007669"/>
    <property type="project" value="TreeGrafter"/>
</dbReference>
<dbReference type="Pfam" id="PF01968">
    <property type="entry name" value="Hydantoinase_A"/>
    <property type="match status" value="1"/>
</dbReference>
<organism evidence="3 4">
    <name type="scientific">Aquincola agrisoli</name>
    <dbReference type="NCBI Taxonomy" id="3119538"/>
    <lineage>
        <taxon>Bacteria</taxon>
        <taxon>Pseudomonadati</taxon>
        <taxon>Pseudomonadota</taxon>
        <taxon>Betaproteobacteria</taxon>
        <taxon>Burkholderiales</taxon>
        <taxon>Sphaerotilaceae</taxon>
        <taxon>Aquincola</taxon>
    </lineage>
</organism>
<gene>
    <name evidence="3" type="ORF">V4F39_14340</name>
</gene>
<evidence type="ECO:0000259" key="2">
    <source>
        <dbReference type="Pfam" id="PF05378"/>
    </source>
</evidence>